<dbReference type="PANTHER" id="PTHR46553">
    <property type="entry name" value="ADENINE NUCLEOTIDE ALPHA HYDROLASES-LIKE SUPERFAMILY PROTEIN"/>
    <property type="match status" value="1"/>
</dbReference>
<reference evidence="3 4" key="1">
    <citation type="submission" date="2016-10" db="EMBL/GenBank/DDBJ databases">
        <authorList>
            <person name="de Groot N.N."/>
        </authorList>
    </citation>
    <scope>NUCLEOTIDE SEQUENCE [LARGE SCALE GENOMIC DNA]</scope>
    <source>
        <strain evidence="3 4">DSM 44149</strain>
    </source>
</reference>
<feature type="domain" description="UspA" evidence="2">
    <location>
        <begin position="5"/>
        <end position="145"/>
    </location>
</feature>
<dbReference type="STRING" id="211114.SAMN04489726_3099"/>
<dbReference type="EMBL" id="LT629701">
    <property type="protein sequence ID" value="SDM72842.1"/>
    <property type="molecule type" value="Genomic_DNA"/>
</dbReference>
<dbReference type="RefSeq" id="WP_052407283.1">
    <property type="nucleotide sequence ID" value="NZ_JOEF01000007.1"/>
</dbReference>
<dbReference type="Pfam" id="PF00582">
    <property type="entry name" value="Usp"/>
    <property type="match status" value="1"/>
</dbReference>
<dbReference type="PRINTS" id="PR01438">
    <property type="entry name" value="UNVRSLSTRESS"/>
</dbReference>
<protein>
    <submittedName>
        <fullName evidence="3">Nucleotide-binding universal stress protein, UspA family</fullName>
    </submittedName>
</protein>
<dbReference type="InterPro" id="IPR006015">
    <property type="entry name" value="Universal_stress_UspA"/>
</dbReference>
<evidence type="ECO:0000259" key="2">
    <source>
        <dbReference type="Pfam" id="PF00582"/>
    </source>
</evidence>
<dbReference type="Proteomes" id="UP000183376">
    <property type="component" value="Chromosome I"/>
</dbReference>
<dbReference type="SUPFAM" id="SSF52402">
    <property type="entry name" value="Adenine nucleotide alpha hydrolases-like"/>
    <property type="match status" value="1"/>
</dbReference>
<keyword evidence="4" id="KW-1185">Reference proteome</keyword>
<name>A0A1G9VKU6_ALLAB</name>
<dbReference type="Gene3D" id="3.40.50.620">
    <property type="entry name" value="HUPs"/>
    <property type="match status" value="1"/>
</dbReference>
<dbReference type="PANTHER" id="PTHR46553:SF3">
    <property type="entry name" value="ADENINE NUCLEOTIDE ALPHA HYDROLASES-LIKE SUPERFAMILY PROTEIN"/>
    <property type="match status" value="1"/>
</dbReference>
<organism evidence="3 4">
    <name type="scientific">Allokutzneria albata</name>
    <name type="common">Kibdelosporangium albatum</name>
    <dbReference type="NCBI Taxonomy" id="211114"/>
    <lineage>
        <taxon>Bacteria</taxon>
        <taxon>Bacillati</taxon>
        <taxon>Actinomycetota</taxon>
        <taxon>Actinomycetes</taxon>
        <taxon>Pseudonocardiales</taxon>
        <taxon>Pseudonocardiaceae</taxon>
        <taxon>Allokutzneria</taxon>
    </lineage>
</organism>
<dbReference type="InterPro" id="IPR014729">
    <property type="entry name" value="Rossmann-like_a/b/a_fold"/>
</dbReference>
<dbReference type="eggNOG" id="COG0589">
    <property type="taxonomic scope" value="Bacteria"/>
</dbReference>
<dbReference type="OrthoDB" id="5244367at2"/>
<dbReference type="CDD" id="cd23659">
    <property type="entry name" value="USP_At3g01520-like"/>
    <property type="match status" value="1"/>
</dbReference>
<comment type="similarity">
    <text evidence="1">Belongs to the universal stress protein A family.</text>
</comment>
<evidence type="ECO:0000313" key="4">
    <source>
        <dbReference type="Proteomes" id="UP000183376"/>
    </source>
</evidence>
<gene>
    <name evidence="3" type="ORF">SAMN04489726_3099</name>
</gene>
<accession>A0A1G9VKU6</accession>
<dbReference type="InterPro" id="IPR006016">
    <property type="entry name" value="UspA"/>
</dbReference>
<evidence type="ECO:0000256" key="1">
    <source>
        <dbReference type="ARBA" id="ARBA00008791"/>
    </source>
</evidence>
<sequence length="166" mass="17440">MSNTKPIVVGVDGSEFSVHALRWAIREAHTTGTDVVAVMAWQPYAITPSTLPMPVLEPTVSEAETRGLREELDAVIARASTGLPEVPVRAELIAGPASKVLVDASRGARLLVLGSHGRGYLVTALIGSVALSCARDAHCPLLVLPRKVTAESGEAERELTTGPSAR</sequence>
<evidence type="ECO:0000313" key="3">
    <source>
        <dbReference type="EMBL" id="SDM72842.1"/>
    </source>
</evidence>
<dbReference type="AlphaFoldDB" id="A0A1G9VKU6"/>
<proteinExistence type="inferred from homology"/>